<gene>
    <name evidence="2" type="ORF">SAMN05192554_106111</name>
</gene>
<name>A0A1G9VGS0_9EURY</name>
<feature type="transmembrane region" description="Helical" evidence="1">
    <location>
        <begin position="71"/>
        <end position="92"/>
    </location>
</feature>
<protein>
    <submittedName>
        <fullName evidence="2">Uncharacterized protein</fullName>
    </submittedName>
</protein>
<evidence type="ECO:0000256" key="1">
    <source>
        <dbReference type="SAM" id="Phobius"/>
    </source>
</evidence>
<evidence type="ECO:0000313" key="2">
    <source>
        <dbReference type="EMBL" id="SDM71468.1"/>
    </source>
</evidence>
<accession>A0A1G9VGS0</accession>
<evidence type="ECO:0000313" key="3">
    <source>
        <dbReference type="Proteomes" id="UP000199370"/>
    </source>
</evidence>
<keyword evidence="3" id="KW-1185">Reference proteome</keyword>
<keyword evidence="1" id="KW-0812">Transmembrane</keyword>
<proteinExistence type="predicted"/>
<dbReference type="Proteomes" id="UP000199370">
    <property type="component" value="Unassembled WGS sequence"/>
</dbReference>
<dbReference type="EMBL" id="FNIA01000006">
    <property type="protein sequence ID" value="SDM71468.1"/>
    <property type="molecule type" value="Genomic_DNA"/>
</dbReference>
<organism evidence="2 3">
    <name type="scientific">Haloarchaeobius iranensis</name>
    <dbReference type="NCBI Taxonomy" id="996166"/>
    <lineage>
        <taxon>Archaea</taxon>
        <taxon>Methanobacteriati</taxon>
        <taxon>Methanobacteriota</taxon>
        <taxon>Stenosarchaea group</taxon>
        <taxon>Halobacteria</taxon>
        <taxon>Halobacteriales</taxon>
        <taxon>Halorubellaceae</taxon>
        <taxon>Haloarchaeobius</taxon>
    </lineage>
</organism>
<sequence length="121" mass="12017">MDDGRNGAGTLTASPVFELLLLLLVALPFVVVLADSGTVATGPLTVAAAVGGGWGLLVGPRGDLGFGWVDWRGRIAVLTVLVALLAGTVHLVHPPLSVYASASLGLAGGIAAVRVGRLVAG</sequence>
<keyword evidence="1" id="KW-0472">Membrane</keyword>
<feature type="transmembrane region" description="Helical" evidence="1">
    <location>
        <begin position="40"/>
        <end position="59"/>
    </location>
</feature>
<dbReference type="RefSeq" id="WP_089732315.1">
    <property type="nucleotide sequence ID" value="NZ_FNIA01000006.1"/>
</dbReference>
<dbReference type="AlphaFoldDB" id="A0A1G9VGS0"/>
<feature type="transmembrane region" description="Helical" evidence="1">
    <location>
        <begin position="98"/>
        <end position="120"/>
    </location>
</feature>
<reference evidence="2 3" key="1">
    <citation type="submission" date="2016-10" db="EMBL/GenBank/DDBJ databases">
        <authorList>
            <person name="de Groot N.N."/>
        </authorList>
    </citation>
    <scope>NUCLEOTIDE SEQUENCE [LARGE SCALE GENOMIC DNA]</scope>
    <source>
        <strain evidence="3">EB21,IBRC-M 10013,KCTC 4048</strain>
    </source>
</reference>
<keyword evidence="1" id="KW-1133">Transmembrane helix</keyword>
<feature type="transmembrane region" description="Helical" evidence="1">
    <location>
        <begin position="12"/>
        <end position="34"/>
    </location>
</feature>